<evidence type="ECO:0000313" key="2">
    <source>
        <dbReference type="EMBL" id="KAK7345570.1"/>
    </source>
</evidence>
<evidence type="ECO:0000313" key="3">
    <source>
        <dbReference type="Proteomes" id="UP001367508"/>
    </source>
</evidence>
<reference evidence="2 3" key="1">
    <citation type="submission" date="2024-01" db="EMBL/GenBank/DDBJ databases">
        <title>The genomes of 5 underutilized Papilionoideae crops provide insights into root nodulation and disease resistanc.</title>
        <authorList>
            <person name="Jiang F."/>
        </authorList>
    </citation>
    <scope>NUCLEOTIDE SEQUENCE [LARGE SCALE GENOMIC DNA]</scope>
    <source>
        <strain evidence="2">LVBAO_FW01</strain>
        <tissue evidence="2">Leaves</tissue>
    </source>
</reference>
<dbReference type="AlphaFoldDB" id="A0AAN9LZY9"/>
<dbReference type="Proteomes" id="UP001367508">
    <property type="component" value="Unassembled WGS sequence"/>
</dbReference>
<dbReference type="PANTHER" id="PTHR36063:SF1">
    <property type="entry name" value="ARABIDOPSIS THALIANA GENOMIC DNA, CHROMOSOME 5, P1 CLONE:MOK16"/>
    <property type="match status" value="1"/>
</dbReference>
<protein>
    <submittedName>
        <fullName evidence="2">Uncharacterized protein</fullName>
    </submittedName>
</protein>
<name>A0AAN9LZY9_CANGL</name>
<dbReference type="PANTHER" id="PTHR36063">
    <property type="entry name" value="ARABIDOPSIS THALIANA GENOMIC DNA, CHROMOSOME 5, P1 CLONE:MOK16"/>
    <property type="match status" value="1"/>
</dbReference>
<organism evidence="2 3">
    <name type="scientific">Canavalia gladiata</name>
    <name type="common">Sword bean</name>
    <name type="synonym">Dolichos gladiatus</name>
    <dbReference type="NCBI Taxonomy" id="3824"/>
    <lineage>
        <taxon>Eukaryota</taxon>
        <taxon>Viridiplantae</taxon>
        <taxon>Streptophyta</taxon>
        <taxon>Embryophyta</taxon>
        <taxon>Tracheophyta</taxon>
        <taxon>Spermatophyta</taxon>
        <taxon>Magnoliopsida</taxon>
        <taxon>eudicotyledons</taxon>
        <taxon>Gunneridae</taxon>
        <taxon>Pentapetalae</taxon>
        <taxon>rosids</taxon>
        <taxon>fabids</taxon>
        <taxon>Fabales</taxon>
        <taxon>Fabaceae</taxon>
        <taxon>Papilionoideae</taxon>
        <taxon>50 kb inversion clade</taxon>
        <taxon>NPAAA clade</taxon>
        <taxon>indigoferoid/millettioid clade</taxon>
        <taxon>Phaseoleae</taxon>
        <taxon>Canavalia</taxon>
    </lineage>
</organism>
<comment type="caution">
    <text evidence="2">The sequence shown here is derived from an EMBL/GenBank/DDBJ whole genome shotgun (WGS) entry which is preliminary data.</text>
</comment>
<feature type="region of interest" description="Disordered" evidence="1">
    <location>
        <begin position="57"/>
        <end position="87"/>
    </location>
</feature>
<gene>
    <name evidence="2" type="ORF">VNO77_16175</name>
</gene>
<proteinExistence type="predicted"/>
<keyword evidence="3" id="KW-1185">Reference proteome</keyword>
<accession>A0AAN9LZY9</accession>
<feature type="compositionally biased region" description="Polar residues" evidence="1">
    <location>
        <begin position="58"/>
        <end position="67"/>
    </location>
</feature>
<sequence>MFPKNMSRIAFDFILASRVHPPYNSCNCLLNSSSMAKGIRNRSCWMEVAPAPIIFPTKPSNSPTLETITEEGPEEHNDKSAINTLLK</sequence>
<evidence type="ECO:0000256" key="1">
    <source>
        <dbReference type="SAM" id="MobiDB-lite"/>
    </source>
</evidence>
<dbReference type="EMBL" id="JAYMYQ010000003">
    <property type="protein sequence ID" value="KAK7345570.1"/>
    <property type="molecule type" value="Genomic_DNA"/>
</dbReference>